<evidence type="ECO:0000256" key="11">
    <source>
        <dbReference type="ARBA" id="ARBA00022989"/>
    </source>
</evidence>
<dbReference type="EMBL" id="FMWK01000001">
    <property type="protein sequence ID" value="SCZ76621.1"/>
    <property type="molecule type" value="Genomic_DNA"/>
</dbReference>
<keyword evidence="4 15" id="KW-0645">Protease</keyword>
<feature type="binding site" evidence="15">
    <location>
        <position position="531"/>
    </location>
    <ligand>
        <name>Zn(2+)</name>
        <dbReference type="ChEBI" id="CHEBI:29105"/>
        <note>catalytic</note>
    </ligand>
</feature>
<keyword evidence="8 15" id="KW-0378">Hydrolase</keyword>
<feature type="binding site" evidence="15">
    <location>
        <position position="458"/>
    </location>
    <ligand>
        <name>Zn(2+)</name>
        <dbReference type="ChEBI" id="CHEBI:29105"/>
        <note>catalytic</note>
    </ligand>
</feature>
<dbReference type="GO" id="GO:0004176">
    <property type="term" value="F:ATP-dependent peptidase activity"/>
    <property type="evidence" value="ECO:0007669"/>
    <property type="project" value="InterPro"/>
</dbReference>
<keyword evidence="19" id="KW-0132">Cell division</keyword>
<keyword evidence="10 15" id="KW-0067">ATP-binding</keyword>
<dbReference type="GO" id="GO:0008270">
    <property type="term" value="F:zinc ion binding"/>
    <property type="evidence" value="ECO:0007669"/>
    <property type="project" value="UniProtKB-UniRule"/>
</dbReference>
<feature type="binding site" evidence="15">
    <location>
        <begin position="231"/>
        <end position="238"/>
    </location>
    <ligand>
        <name>ATP</name>
        <dbReference type="ChEBI" id="CHEBI:30616"/>
    </ligand>
</feature>
<dbReference type="Gene3D" id="3.30.720.210">
    <property type="match status" value="1"/>
</dbReference>
<sequence length="669" mass="73684">MNENNNNQNGGDKKNNRQPFYTLGILVLIALFFTSMMYKGSSSSSNQEITYTEFLKLVEDDKVDSVTFKDDVINIELKEGETYGVSEEEAAKLQQLYEATGQKAKATLYTAYVDDEDLIPTLKKHDVEIEGTIADSTAAIIYNILSFVLPLVLLWVILGYLMKKMGAGPMGVGKSNAKLYNMEKATGITFKDVAGQDEAKESVQEMVDFLHNPKKYTEIGAKLPKGALLVGPPGTGKTLLAKAVAGEAGVPFFSLAGSDFVEMFVGVGASRVRDLFKEAQKVAPCIVFIDEIDAIGKSRDAHYGGGNDEREQTLNQLLSEMDGFDSNKGLLILAATNRPEVLDKALLRPGRFDRRIIVDRPDQKGRLEILKVHAKDVKMDESVDLDALALASVGLVGSDLANIINEAAILAVKDKRKFVNQKDLFEAFELVAVGGKEKKDRAMSEKERRIVSYHEVGHALVSALQKDAEPVQKITIVPRTMGALGYTLQTPEEEKFLETKDELIAKIVTYMGGRAAEDIKFGSFTSGAANDIEQATKIARAMVTRFGMSEKFGMMGLATVESQYLDGRASLICGENTAAQIDDEVLKMITEAYAKAKELLSENMESLDKISEYLFENETITGKEFMKIFREIKGIPDPDADKEKNPASQFKSLFEDDPNNVVTDSIFDE</sequence>
<dbReference type="FunFam" id="3.40.50.300:FF:000001">
    <property type="entry name" value="ATP-dependent zinc metalloprotease FtsH"/>
    <property type="match status" value="1"/>
</dbReference>
<feature type="domain" description="AAA+ ATPase" evidence="18">
    <location>
        <begin position="223"/>
        <end position="362"/>
    </location>
</feature>
<dbReference type="InterPro" id="IPR041569">
    <property type="entry name" value="AAA_lid_3"/>
</dbReference>
<organism evidence="19 20">
    <name type="scientific">Pseudobutyrivibrio xylanivorans</name>
    <dbReference type="NCBI Taxonomy" id="185007"/>
    <lineage>
        <taxon>Bacteria</taxon>
        <taxon>Bacillati</taxon>
        <taxon>Bacillota</taxon>
        <taxon>Clostridia</taxon>
        <taxon>Lachnospirales</taxon>
        <taxon>Lachnospiraceae</taxon>
        <taxon>Pseudobutyrivibrio</taxon>
    </lineage>
</organism>
<accession>A0A1G5RT50</accession>
<dbReference type="Gene3D" id="1.10.8.60">
    <property type="match status" value="1"/>
</dbReference>
<evidence type="ECO:0000256" key="16">
    <source>
        <dbReference type="RuleBase" id="RU003651"/>
    </source>
</evidence>
<evidence type="ECO:0000256" key="14">
    <source>
        <dbReference type="ARBA" id="ARBA00061570"/>
    </source>
</evidence>
<feature type="transmembrane region" description="Helical" evidence="15">
    <location>
        <begin position="140"/>
        <end position="161"/>
    </location>
</feature>
<feature type="compositionally biased region" description="Basic and acidic residues" evidence="17">
    <location>
        <begin position="636"/>
        <end position="645"/>
    </location>
</feature>
<dbReference type="FunFam" id="1.10.8.60:FF:000001">
    <property type="entry name" value="ATP-dependent zinc metalloprotease FtsH"/>
    <property type="match status" value="1"/>
</dbReference>
<dbReference type="Pfam" id="PF00004">
    <property type="entry name" value="AAA"/>
    <property type="match status" value="1"/>
</dbReference>
<dbReference type="AlphaFoldDB" id="A0A1G5RT50"/>
<dbReference type="InterPro" id="IPR011546">
    <property type="entry name" value="Pept_M41_FtsH_extracell"/>
</dbReference>
<dbReference type="Pfam" id="PF01434">
    <property type="entry name" value="Peptidase_M41"/>
    <property type="match status" value="1"/>
</dbReference>
<evidence type="ECO:0000256" key="3">
    <source>
        <dbReference type="ARBA" id="ARBA00022475"/>
    </source>
</evidence>
<evidence type="ECO:0000256" key="8">
    <source>
        <dbReference type="ARBA" id="ARBA00022801"/>
    </source>
</evidence>
<dbReference type="HAMAP" id="MF_01458">
    <property type="entry name" value="FtsH"/>
    <property type="match status" value="1"/>
</dbReference>
<dbReference type="PANTHER" id="PTHR23076">
    <property type="entry name" value="METALLOPROTEASE M41 FTSH"/>
    <property type="match status" value="1"/>
</dbReference>
<keyword evidence="19" id="KW-0131">Cell cycle</keyword>
<evidence type="ECO:0000256" key="15">
    <source>
        <dbReference type="HAMAP-Rule" id="MF_01458"/>
    </source>
</evidence>
<dbReference type="SUPFAM" id="SSF140990">
    <property type="entry name" value="FtsH protease domain-like"/>
    <property type="match status" value="1"/>
</dbReference>
<dbReference type="GO" id="GO:0005524">
    <property type="term" value="F:ATP binding"/>
    <property type="evidence" value="ECO:0007669"/>
    <property type="project" value="UniProtKB-UniRule"/>
</dbReference>
<evidence type="ECO:0000256" key="1">
    <source>
        <dbReference type="ARBA" id="ARBA00004370"/>
    </source>
</evidence>
<dbReference type="InterPro" id="IPR003593">
    <property type="entry name" value="AAA+_ATPase"/>
</dbReference>
<evidence type="ECO:0000256" key="2">
    <source>
        <dbReference type="ARBA" id="ARBA00010044"/>
    </source>
</evidence>
<dbReference type="EC" id="3.4.24.-" evidence="15"/>
<evidence type="ECO:0000259" key="18">
    <source>
        <dbReference type="SMART" id="SM00382"/>
    </source>
</evidence>
<dbReference type="InterPro" id="IPR000642">
    <property type="entry name" value="Peptidase_M41"/>
</dbReference>
<dbReference type="InterPro" id="IPR037219">
    <property type="entry name" value="Peptidase_M41-like"/>
</dbReference>
<evidence type="ECO:0000256" key="7">
    <source>
        <dbReference type="ARBA" id="ARBA00022741"/>
    </source>
</evidence>
<dbReference type="Pfam" id="PF17862">
    <property type="entry name" value="AAA_lid_3"/>
    <property type="match status" value="1"/>
</dbReference>
<dbReference type="SMART" id="SM00382">
    <property type="entry name" value="AAA"/>
    <property type="match status" value="1"/>
</dbReference>
<proteinExistence type="inferred from homology"/>
<gene>
    <name evidence="15" type="primary">ftsH</name>
    <name evidence="19" type="ORF">SAMN02910350_00342</name>
</gene>
<dbReference type="GO" id="GO:0006508">
    <property type="term" value="P:proteolysis"/>
    <property type="evidence" value="ECO:0007669"/>
    <property type="project" value="UniProtKB-KW"/>
</dbReference>
<dbReference type="GO" id="GO:0051301">
    <property type="term" value="P:cell division"/>
    <property type="evidence" value="ECO:0007669"/>
    <property type="project" value="UniProtKB-KW"/>
</dbReference>
<comment type="similarity">
    <text evidence="2 15">In the C-terminal section; belongs to the peptidase M41 family.</text>
</comment>
<keyword evidence="5 15" id="KW-0812">Transmembrane</keyword>
<comment type="similarity">
    <text evidence="16">Belongs to the AAA ATPase family.</text>
</comment>
<dbReference type="GO" id="GO:0004222">
    <property type="term" value="F:metalloendopeptidase activity"/>
    <property type="evidence" value="ECO:0007669"/>
    <property type="project" value="InterPro"/>
</dbReference>
<dbReference type="CDD" id="cd19501">
    <property type="entry name" value="RecA-like_FtsH"/>
    <property type="match status" value="1"/>
</dbReference>
<reference evidence="19 20" key="1">
    <citation type="submission" date="2016-10" db="EMBL/GenBank/DDBJ databases">
        <authorList>
            <person name="de Groot N.N."/>
        </authorList>
    </citation>
    <scope>NUCLEOTIDE SEQUENCE [LARGE SCALE GENOMIC DNA]</scope>
    <source>
        <strain evidence="19 20">DSM 10317</strain>
    </source>
</reference>
<keyword evidence="3 15" id="KW-1003">Cell membrane</keyword>
<dbReference type="InterPro" id="IPR005936">
    <property type="entry name" value="FtsH"/>
</dbReference>
<dbReference type="PROSITE" id="PS00674">
    <property type="entry name" value="AAA"/>
    <property type="match status" value="1"/>
</dbReference>
<dbReference type="Proteomes" id="UP000199428">
    <property type="component" value="Unassembled WGS sequence"/>
</dbReference>
<keyword evidence="7 15" id="KW-0547">Nucleotide-binding</keyword>
<evidence type="ECO:0000313" key="20">
    <source>
        <dbReference type="Proteomes" id="UP000199428"/>
    </source>
</evidence>
<dbReference type="Gene3D" id="1.20.58.760">
    <property type="entry name" value="Peptidase M41"/>
    <property type="match status" value="1"/>
</dbReference>
<dbReference type="PANTHER" id="PTHR23076:SF97">
    <property type="entry name" value="ATP-DEPENDENT ZINC METALLOPROTEASE YME1L1"/>
    <property type="match status" value="1"/>
</dbReference>
<dbReference type="InterPro" id="IPR003959">
    <property type="entry name" value="ATPase_AAA_core"/>
</dbReference>
<evidence type="ECO:0000313" key="19">
    <source>
        <dbReference type="EMBL" id="SCZ76621.1"/>
    </source>
</evidence>
<feature type="region of interest" description="Disordered" evidence="17">
    <location>
        <begin position="636"/>
        <end position="659"/>
    </location>
</feature>
<dbReference type="InterPro" id="IPR027417">
    <property type="entry name" value="P-loop_NTPase"/>
</dbReference>
<evidence type="ECO:0000256" key="12">
    <source>
        <dbReference type="ARBA" id="ARBA00023049"/>
    </source>
</evidence>
<comment type="similarity">
    <text evidence="14 15">In the central section; belongs to the AAA ATPase family.</text>
</comment>
<comment type="function">
    <text evidence="15">Acts as a processive, ATP-dependent zinc metallopeptidase for both cytoplasmic and membrane proteins. Plays a role in the quality control of integral membrane proteins.</text>
</comment>
<dbReference type="GO" id="GO:0016887">
    <property type="term" value="F:ATP hydrolysis activity"/>
    <property type="evidence" value="ECO:0007669"/>
    <property type="project" value="UniProtKB-UniRule"/>
</dbReference>
<feature type="binding site" evidence="15">
    <location>
        <position position="454"/>
    </location>
    <ligand>
        <name>Zn(2+)</name>
        <dbReference type="ChEBI" id="CHEBI:29105"/>
        <note>catalytic</note>
    </ligand>
</feature>
<evidence type="ECO:0000256" key="13">
    <source>
        <dbReference type="ARBA" id="ARBA00023136"/>
    </source>
</evidence>
<keyword evidence="6 15" id="KW-0479">Metal-binding</keyword>
<keyword evidence="12 15" id="KW-0482">Metalloprotease</keyword>
<feature type="active site" evidence="15">
    <location>
        <position position="455"/>
    </location>
</feature>
<dbReference type="GO" id="GO:0030163">
    <property type="term" value="P:protein catabolic process"/>
    <property type="evidence" value="ECO:0007669"/>
    <property type="project" value="UniProtKB-UniRule"/>
</dbReference>
<comment type="cofactor">
    <cofactor evidence="15">
        <name>Zn(2+)</name>
        <dbReference type="ChEBI" id="CHEBI:29105"/>
    </cofactor>
    <text evidence="15">Binds 1 zinc ion per subunit.</text>
</comment>
<keyword evidence="9 15" id="KW-0862">Zinc</keyword>
<dbReference type="Gene3D" id="3.40.50.300">
    <property type="entry name" value="P-loop containing nucleotide triphosphate hydrolases"/>
    <property type="match status" value="1"/>
</dbReference>
<dbReference type="GO" id="GO:0005886">
    <property type="term" value="C:plasma membrane"/>
    <property type="evidence" value="ECO:0007669"/>
    <property type="project" value="UniProtKB-SubCell"/>
</dbReference>
<evidence type="ECO:0000256" key="10">
    <source>
        <dbReference type="ARBA" id="ARBA00022840"/>
    </source>
</evidence>
<dbReference type="SUPFAM" id="SSF52540">
    <property type="entry name" value="P-loop containing nucleoside triphosphate hydrolases"/>
    <property type="match status" value="1"/>
</dbReference>
<dbReference type="FunFam" id="1.20.58.760:FF:000001">
    <property type="entry name" value="ATP-dependent zinc metalloprotease FtsH"/>
    <property type="match status" value="1"/>
</dbReference>
<comment type="subunit">
    <text evidence="15">Homohexamer.</text>
</comment>
<dbReference type="NCBIfam" id="TIGR01241">
    <property type="entry name" value="FtsH_fam"/>
    <property type="match status" value="1"/>
</dbReference>
<dbReference type="Pfam" id="PF06480">
    <property type="entry name" value="FtsH_ext"/>
    <property type="match status" value="1"/>
</dbReference>
<keyword evidence="13 15" id="KW-0472">Membrane</keyword>
<evidence type="ECO:0000256" key="4">
    <source>
        <dbReference type="ARBA" id="ARBA00022670"/>
    </source>
</evidence>
<feature type="transmembrane region" description="Helical" evidence="15">
    <location>
        <begin position="20"/>
        <end position="38"/>
    </location>
</feature>
<dbReference type="InterPro" id="IPR003960">
    <property type="entry name" value="ATPase_AAA_CS"/>
</dbReference>
<evidence type="ECO:0000256" key="6">
    <source>
        <dbReference type="ARBA" id="ARBA00022723"/>
    </source>
</evidence>
<evidence type="ECO:0000256" key="5">
    <source>
        <dbReference type="ARBA" id="ARBA00022692"/>
    </source>
</evidence>
<evidence type="ECO:0000256" key="17">
    <source>
        <dbReference type="SAM" id="MobiDB-lite"/>
    </source>
</evidence>
<protein>
    <recommendedName>
        <fullName evidence="15">ATP-dependent zinc metalloprotease FtsH</fullName>
        <ecNumber evidence="15">3.4.24.-</ecNumber>
    </recommendedName>
</protein>
<comment type="subcellular location">
    <subcellularLocation>
        <location evidence="15">Cell membrane</location>
        <topology evidence="15">Multi-pass membrane protein</topology>
        <orientation evidence="15">Cytoplasmic side</orientation>
    </subcellularLocation>
    <subcellularLocation>
        <location evidence="1">Membrane</location>
    </subcellularLocation>
</comment>
<evidence type="ECO:0000256" key="9">
    <source>
        <dbReference type="ARBA" id="ARBA00022833"/>
    </source>
</evidence>
<dbReference type="RefSeq" id="WP_090160777.1">
    <property type="nucleotide sequence ID" value="NZ_FMWK01000001.1"/>
</dbReference>
<keyword evidence="11 15" id="KW-1133">Transmembrane helix</keyword>
<name>A0A1G5RT50_PSEXY</name>